<reference evidence="3 4" key="1">
    <citation type="journal article" date="2011" name="Nature">
        <title>A high-resolution map of human evolutionary constraint using 29 mammals.</title>
        <authorList>
            <person name="Lindblad-Toh K."/>
            <person name="Garber M."/>
            <person name="Zuk O."/>
            <person name="Lin M.F."/>
            <person name="Parker B.J."/>
            <person name="Washietl S."/>
            <person name="Kheradpour P."/>
            <person name="Ernst J."/>
            <person name="Jordan G."/>
            <person name="Mauceli E."/>
            <person name="Ward L.D."/>
            <person name="Lowe C.B."/>
            <person name="Holloway A.K."/>
            <person name="Clamp M."/>
            <person name="Gnerre S."/>
            <person name="Alfoldi J."/>
            <person name="Beal K."/>
            <person name="Chang J."/>
            <person name="Clawson H."/>
            <person name="Cuff J."/>
            <person name="Di Palma F."/>
            <person name="Fitzgerald S."/>
            <person name="Flicek P."/>
            <person name="Guttman M."/>
            <person name="Hubisz M.J."/>
            <person name="Jaffe D.B."/>
            <person name="Jungreis I."/>
            <person name="Kent W.J."/>
            <person name="Kostka D."/>
            <person name="Lara M."/>
            <person name="Martins A.L."/>
            <person name="Massingham T."/>
            <person name="Moltke I."/>
            <person name="Raney B.J."/>
            <person name="Rasmussen M.D."/>
            <person name="Robinson J."/>
            <person name="Stark A."/>
            <person name="Vilella A.J."/>
            <person name="Wen J."/>
            <person name="Xie X."/>
            <person name="Zody M.C."/>
            <person name="Baldwin J."/>
            <person name="Bloom T."/>
            <person name="Chin C.W."/>
            <person name="Heiman D."/>
            <person name="Nicol R."/>
            <person name="Nusbaum C."/>
            <person name="Young S."/>
            <person name="Wilkinson J."/>
            <person name="Worley K.C."/>
            <person name="Kovar C.L."/>
            <person name="Muzny D.M."/>
            <person name="Gibbs R.A."/>
            <person name="Cree A."/>
            <person name="Dihn H.H."/>
            <person name="Fowler G."/>
            <person name="Jhangiani S."/>
            <person name="Joshi V."/>
            <person name="Lee S."/>
            <person name="Lewis L.R."/>
            <person name="Nazareth L.V."/>
            <person name="Okwuonu G."/>
            <person name="Santibanez J."/>
            <person name="Warren W.C."/>
            <person name="Mardis E.R."/>
            <person name="Weinstock G.M."/>
            <person name="Wilson R.K."/>
            <person name="Delehaunty K."/>
            <person name="Dooling D."/>
            <person name="Fronik C."/>
            <person name="Fulton L."/>
            <person name="Fulton B."/>
            <person name="Graves T."/>
            <person name="Minx P."/>
            <person name="Sodergren E."/>
            <person name="Birney E."/>
            <person name="Margulies E.H."/>
            <person name="Herrero J."/>
            <person name="Green E.D."/>
            <person name="Haussler D."/>
            <person name="Siepel A."/>
            <person name="Goldman N."/>
            <person name="Pollard K.S."/>
            <person name="Pedersen J.S."/>
            <person name="Lander E.S."/>
            <person name="Kellis M."/>
        </authorList>
    </citation>
    <scope>NUCLEOTIDE SEQUENCE [LARGE SCALE GENOMIC DNA]</scope>
    <source>
        <strain evidence="4">Thorbecke</strain>
    </source>
</reference>
<feature type="region of interest" description="Disordered" evidence="1">
    <location>
        <begin position="1162"/>
        <end position="1184"/>
    </location>
</feature>
<evidence type="ECO:0000313" key="4">
    <source>
        <dbReference type="Proteomes" id="UP000001811"/>
    </source>
</evidence>
<feature type="compositionally biased region" description="Polar residues" evidence="1">
    <location>
        <begin position="967"/>
        <end position="983"/>
    </location>
</feature>
<dbReference type="Proteomes" id="UP000001811">
    <property type="component" value="Unplaced"/>
</dbReference>
<feature type="region of interest" description="Disordered" evidence="1">
    <location>
        <begin position="1"/>
        <end position="87"/>
    </location>
</feature>
<dbReference type="PANTHER" id="PTHR23045">
    <property type="entry name" value="LEUCINE-RICH REPEAT-CONTAINING PROTEIN 37A"/>
    <property type="match status" value="1"/>
</dbReference>
<feature type="compositionally biased region" description="Polar residues" evidence="1">
    <location>
        <begin position="77"/>
        <end position="87"/>
    </location>
</feature>
<reference evidence="3" key="3">
    <citation type="submission" date="2025-09" db="UniProtKB">
        <authorList>
            <consortium name="Ensembl"/>
        </authorList>
    </citation>
    <scope>IDENTIFICATION</scope>
    <source>
        <strain evidence="3">Thorbecke</strain>
    </source>
</reference>
<feature type="domain" description="Leucine-rich repeat-containing protein 37 N-terminal" evidence="2">
    <location>
        <begin position="1083"/>
        <end position="1130"/>
    </location>
</feature>
<feature type="compositionally biased region" description="Polar residues" evidence="1">
    <location>
        <begin position="57"/>
        <end position="68"/>
    </location>
</feature>
<feature type="compositionally biased region" description="Polar residues" evidence="1">
    <location>
        <begin position="162"/>
        <end position="173"/>
    </location>
</feature>
<proteinExistence type="predicted"/>
<feature type="region of interest" description="Disordered" evidence="1">
    <location>
        <begin position="1318"/>
        <end position="1357"/>
    </location>
</feature>
<evidence type="ECO:0000313" key="3">
    <source>
        <dbReference type="Ensembl" id="ENSOCUP00000034631.1"/>
    </source>
</evidence>
<feature type="compositionally biased region" description="Polar residues" evidence="1">
    <location>
        <begin position="350"/>
        <end position="379"/>
    </location>
</feature>
<feature type="compositionally biased region" description="Basic and acidic residues" evidence="1">
    <location>
        <begin position="769"/>
        <end position="778"/>
    </location>
</feature>
<feature type="region of interest" description="Disordered" evidence="1">
    <location>
        <begin position="959"/>
        <end position="983"/>
    </location>
</feature>
<feature type="domain" description="Leucine-rich repeat-containing protein 37 N-terminal" evidence="2">
    <location>
        <begin position="256"/>
        <end position="328"/>
    </location>
</feature>
<feature type="region of interest" description="Disordered" evidence="1">
    <location>
        <begin position="681"/>
        <end position="819"/>
    </location>
</feature>
<feature type="compositionally biased region" description="Polar residues" evidence="1">
    <location>
        <begin position="180"/>
        <end position="191"/>
    </location>
</feature>
<dbReference type="SMR" id="A0A5F9CMC7"/>
<feature type="region of interest" description="Disordered" evidence="1">
    <location>
        <begin position="103"/>
        <end position="531"/>
    </location>
</feature>
<feature type="compositionally biased region" description="Polar residues" evidence="1">
    <location>
        <begin position="1134"/>
        <end position="1144"/>
    </location>
</feature>
<name>A0A5F9CMC7_RABIT</name>
<feature type="region of interest" description="Disordered" evidence="1">
    <location>
        <begin position="1123"/>
        <end position="1144"/>
    </location>
</feature>
<feature type="domain" description="Leucine-rich repeat-containing protein 37 N-terminal" evidence="2">
    <location>
        <begin position="1136"/>
        <end position="1163"/>
    </location>
</feature>
<dbReference type="InParanoid" id="A0A5F9CMC7"/>
<dbReference type="InterPro" id="IPR032675">
    <property type="entry name" value="LRR_dom_sf"/>
</dbReference>
<feature type="domain" description="Leucine-rich repeat-containing protein 37 N-terminal" evidence="2">
    <location>
        <begin position="518"/>
        <end position="568"/>
    </location>
</feature>
<feature type="region of interest" description="Disordered" evidence="1">
    <location>
        <begin position="1083"/>
        <end position="1110"/>
    </location>
</feature>
<feature type="compositionally biased region" description="Polar residues" evidence="1">
    <location>
        <begin position="1"/>
        <end position="10"/>
    </location>
</feature>
<dbReference type="Pfam" id="PF15779">
    <property type="entry name" value="LRRC37"/>
    <property type="match status" value="9"/>
</dbReference>
<evidence type="ECO:0000259" key="2">
    <source>
        <dbReference type="Pfam" id="PF15779"/>
    </source>
</evidence>
<feature type="domain" description="Leucine-rich repeat-containing protein 37 N-terminal" evidence="2">
    <location>
        <begin position="1006"/>
        <end position="1077"/>
    </location>
</feature>
<feature type="domain" description="Leucine-rich repeat-containing protein 37 N-terminal" evidence="2">
    <location>
        <begin position="1167"/>
        <end position="1234"/>
    </location>
</feature>
<dbReference type="InterPro" id="IPR015753">
    <property type="entry name" value="LRRC37"/>
</dbReference>
<dbReference type="Gene3D" id="3.80.10.10">
    <property type="entry name" value="Ribonuclease Inhibitor"/>
    <property type="match status" value="1"/>
</dbReference>
<evidence type="ECO:0000256" key="1">
    <source>
        <dbReference type="SAM" id="MobiDB-lite"/>
    </source>
</evidence>
<feature type="domain" description="Leucine-rich repeat-containing protein 37 N-terminal" evidence="2">
    <location>
        <begin position="1408"/>
        <end position="1480"/>
    </location>
</feature>
<dbReference type="Ensembl" id="ENSOCUT00000046513.1">
    <property type="protein sequence ID" value="ENSOCUP00000034631.1"/>
    <property type="gene ID" value="ENSOCUG00000033644.1"/>
</dbReference>
<feature type="compositionally biased region" description="Low complexity" evidence="1">
    <location>
        <begin position="11"/>
        <end position="24"/>
    </location>
</feature>
<feature type="compositionally biased region" description="Polar residues" evidence="1">
    <location>
        <begin position="1321"/>
        <end position="1350"/>
    </location>
</feature>
<dbReference type="InterPro" id="IPR032754">
    <property type="entry name" value="LRRC37_N"/>
</dbReference>
<sequence length="1604" mass="173388">MEGQTQNPETQEPIQSSSAQQEEQAPPPQPVEPDELSSPQQEGPGADLQQPEEEASPLQQEAPTQNPFATAEVVGQASVNHNLNTPSSPQIVALQANFPSVTLKPADTELTEASGAGEEVQSTPSTEQAPAQPLGHPEGVGLPSAQQEAPVQTPDFPGRVESWTQEGLAQTSDLPEETGPFSTQNDATAQPSEYAEEVSPSVAQQGAPAQPPGLPVNTEYSSSNQEQPAQPSESPEIEPSRSQLEAPEKPSALPVEVKSPVQQDPRAQALDSPEETIIAQTPQIQKGMDWSPDQNQVHRYNLPNVTIKPADVALTITPEPTMERDSSPVQQEGSAQTPGPSVETEPYISDQEQPTQYVESSVENKPSPAQQETPYQTLGPSLETEASPAQQEPPEPTPVPSAETEPSPFQQAPRAHTARPSVEAEPSPREQEQIAQYAEALVETQPPPGPPVETEPSLREQQQIAQYAEALVETQAPPGQLEALALTPVPPMETEPYISEQEQPRRPSESSEEVESSGKKTEVPAQPPSHHTVTILPPGHHQVQQYDLPNVTTKPPDLQLTLTPKPAARPAPRLTRLILRLAAPAHRVLVPVGAPDSVPVAPLPGQLSAVARECSGGWPRCLGPAPHGRPGKAPGSWLLPSDQCGAPAAARRPRRPLEGEPTAKEDLSLCLSLSLSTLPVKKKKKNPAEVETFPVSHEVTTTQASVPALPPTPLEEVEPLPIQSPEVMQDEKPSMTQQEETAEILQAPEEAAPSPIHQEAQAHASVFPTEHEPLKDQEADTAQQPKPPEEDEHSPLPGVPAQPEQLKEPSPSQQGISVPPLERPVSAYQLPLQQGNTNQPSDIFPEMSDAIPMNMTFSPHIPEEILRTQHLRMSKTKPKHVDIDLTRTLKPTPEVYPYWSQQEGPAQPTVPTKQVEFSPTQLGPPLAKPPALPEKMELSPAEPLEPLKNAEQAPVQNVAPAKPQDFPDTQSSVTQQELQTQQPNLTKVTGQPLDVELTITTQPGMEGGLSPIMQEAPVQLPGPSKEGIAQPPGYQGVTVPTPAQDQAPFPKSPRITFQPFDLALTITPQPITEAELATNVQETPPKETVAQPPVHHEGQNQPPLSPSVTNQPLDLALTITTEPTTEAEHPADLSKTTAPSPNLTPVTTQHLDLGLTITPETSSMVTEPSTDMQETSSQPPMEGVTQSPIHQEVTVPTLGHNQAQYPTLPHITVQPLDTVLTINAKRTRKAEHSTALKKTKVPPVLHEEVLSQPDQVQAQHPTLTEVTVQPFDVELTLTPESIVEGEPLPTMQETSGQPPGPHNEVVYQPPVYYEMVVPKPSQDQTPHPMSPSGTAEPSKLESTITQVPTTQDEHSTAFKSISPPPYPMYPEVTFSPPVQIQTQYTNLPQVTVKPLHLEITQTPQRTTEATPSTTMQMTLTQSTEPLKELVTQSPGDNEMTVPTAGQHQAQHPTSPSVIAQPSKMELTITLVPTAKAGHSPSLKKTTDLHPGQVQTQHSTLTEVTDQPLNAAATINVCELCTCKDETLSCTGLSPVQKLHRVPVPEPNSYNGTFSILNFQGNSISFIDENVWKAYRWAETLILSENDLTELHKDSFEGLLSLQHL</sequence>
<dbReference type="Bgee" id="ENSOCUG00000033644">
    <property type="expression patterns" value="Expressed in testis and 15 other cell types or tissues"/>
</dbReference>
<feature type="compositionally biased region" description="Polar residues" evidence="1">
    <location>
        <begin position="120"/>
        <end position="129"/>
    </location>
</feature>
<feature type="compositionally biased region" description="Polar residues" evidence="1">
    <location>
        <begin position="901"/>
        <end position="921"/>
    </location>
</feature>
<feature type="region of interest" description="Disordered" evidence="1">
    <location>
        <begin position="625"/>
        <end position="663"/>
    </location>
</feature>
<feature type="compositionally biased region" description="Polar residues" evidence="1">
    <location>
        <begin position="327"/>
        <end position="339"/>
    </location>
</feature>
<dbReference type="SUPFAM" id="SSF52058">
    <property type="entry name" value="L domain-like"/>
    <property type="match status" value="1"/>
</dbReference>
<feature type="region of interest" description="Disordered" evidence="1">
    <location>
        <begin position="901"/>
        <end position="934"/>
    </location>
</feature>
<dbReference type="GeneTree" id="ENSGT00530000063282"/>
<organism evidence="3 4">
    <name type="scientific">Oryctolagus cuniculus</name>
    <name type="common">Rabbit</name>
    <dbReference type="NCBI Taxonomy" id="9986"/>
    <lineage>
        <taxon>Eukaryota</taxon>
        <taxon>Metazoa</taxon>
        <taxon>Chordata</taxon>
        <taxon>Craniata</taxon>
        <taxon>Vertebrata</taxon>
        <taxon>Euteleostomi</taxon>
        <taxon>Mammalia</taxon>
        <taxon>Eutheria</taxon>
        <taxon>Euarchontoglires</taxon>
        <taxon>Glires</taxon>
        <taxon>Lagomorpha</taxon>
        <taxon>Leporidae</taxon>
        <taxon>Oryctolagus</taxon>
    </lineage>
</organism>
<accession>A0A5F9CMC7</accession>
<reference evidence="3" key="2">
    <citation type="submission" date="2025-08" db="UniProtKB">
        <authorList>
            <consortium name="Ensembl"/>
        </authorList>
    </citation>
    <scope>IDENTIFICATION</scope>
    <source>
        <strain evidence="3">Thorbecke</strain>
    </source>
</reference>
<feature type="compositionally biased region" description="Polar residues" evidence="1">
    <location>
        <begin position="1099"/>
        <end position="1110"/>
    </location>
</feature>
<dbReference type="PANTHER" id="PTHR23045:SF9">
    <property type="entry name" value="LEUCINE RICH REPEAT CONTAINING 37A-RELATED"/>
    <property type="match status" value="1"/>
</dbReference>
<protein>
    <recommendedName>
        <fullName evidence="2">Leucine-rich repeat-containing protein 37 N-terminal domain-containing protein</fullName>
    </recommendedName>
</protein>
<keyword evidence="4" id="KW-1185">Reference proteome</keyword>
<feature type="domain" description="Leucine-rich repeat-containing protein 37 N-terminal" evidence="2">
    <location>
        <begin position="53"/>
        <end position="124"/>
    </location>
</feature>
<feature type="domain" description="Leucine-rich repeat-containing protein 37 N-terminal" evidence="2">
    <location>
        <begin position="1284"/>
        <end position="1356"/>
    </location>
</feature>
<feature type="compositionally biased region" description="Low complexity" evidence="1">
    <location>
        <begin position="221"/>
        <end position="234"/>
    </location>
</feature>